<dbReference type="SMART" id="SM00338">
    <property type="entry name" value="BRLZ"/>
    <property type="match status" value="1"/>
</dbReference>
<accession>A0A448YS84</accession>
<dbReference type="InParanoid" id="A0A448YS84"/>
<feature type="compositionally biased region" description="Low complexity" evidence="4">
    <location>
        <begin position="157"/>
        <end position="172"/>
    </location>
</feature>
<evidence type="ECO:0000313" key="7">
    <source>
        <dbReference type="Proteomes" id="UP000290900"/>
    </source>
</evidence>
<dbReference type="CDD" id="cd14688">
    <property type="entry name" value="bZIP_YAP"/>
    <property type="match status" value="1"/>
</dbReference>
<dbReference type="STRING" id="13370.A0A448YS84"/>
<keyword evidence="7" id="KW-1185">Reference proteome</keyword>
<name>A0A448YS84_BRENA</name>
<feature type="region of interest" description="Disordered" evidence="4">
    <location>
        <begin position="139"/>
        <end position="184"/>
    </location>
</feature>
<dbReference type="InterPro" id="IPR004827">
    <property type="entry name" value="bZIP"/>
</dbReference>
<comment type="subcellular location">
    <subcellularLocation>
        <location evidence="1">Nucleus</location>
    </subcellularLocation>
</comment>
<evidence type="ECO:0000256" key="3">
    <source>
        <dbReference type="SAM" id="Coils"/>
    </source>
</evidence>
<keyword evidence="2" id="KW-0539">Nucleus</keyword>
<dbReference type="SUPFAM" id="SSF57959">
    <property type="entry name" value="Leucine zipper domain"/>
    <property type="match status" value="1"/>
</dbReference>
<dbReference type="PANTHER" id="PTHR40621:SF7">
    <property type="entry name" value="BZIP DOMAIN-CONTAINING PROTEIN"/>
    <property type="match status" value="1"/>
</dbReference>
<feature type="region of interest" description="Disordered" evidence="4">
    <location>
        <begin position="1"/>
        <end position="22"/>
    </location>
</feature>
<dbReference type="AlphaFoldDB" id="A0A448YS84"/>
<dbReference type="Pfam" id="PF10297">
    <property type="entry name" value="Hap4_Hap_bind"/>
    <property type="match status" value="1"/>
</dbReference>
<evidence type="ECO:0000259" key="5">
    <source>
        <dbReference type="PROSITE" id="PS00036"/>
    </source>
</evidence>
<feature type="compositionally biased region" description="Polar residues" evidence="4">
    <location>
        <begin position="13"/>
        <end position="22"/>
    </location>
</feature>
<evidence type="ECO:0000256" key="4">
    <source>
        <dbReference type="SAM" id="MobiDB-lite"/>
    </source>
</evidence>
<dbReference type="GO" id="GO:0001228">
    <property type="term" value="F:DNA-binding transcription activator activity, RNA polymerase II-specific"/>
    <property type="evidence" value="ECO:0007669"/>
    <property type="project" value="TreeGrafter"/>
</dbReference>
<sequence length="499" mass="54736">MSSPSIAPRVSDVSITPSSSGASKLVTKIVTSKTWVLPPRPKPGRKPSSDVPATKRKAQNRAAQRAFRERRANRVTELEDQLMELERANSVKQGVLSNTIKTLQNENASLQDMVSSMKTKISDLSKKVLILTEEKESLDSLRDQKRRKIGTIDERSASPSSQPLTPPQSETSDASKRMAKSNSSELAEAASVMINFKNSNSRVNLTNSDRCSLCTREECLCDDIGLKKDQSSDSLSDLLNNFKPMVAVPLKLAKAGEIDFTSKFATNKTRKMPIFTKDISKIPPPAVKLSISSSNEVDYEDSVISSDERCGFCSEDTPCVCREIAKQKSEENSKESSADRSLFQSTAEDCQLMNKQVAMCTGNPGTCPQCQKDPMSTLFCTTLAATSKVRSSYRGAPILRHSSSSSTSQSSILPAPHALLESKKYENGQLPSLAELEISHPGKHYVPCADAYRTLSRHANFGRAGFNNIISNLNTNGMFVEVESIVKCLRQLDRQFGSN</sequence>
<dbReference type="EMBL" id="CAACVR010000056">
    <property type="protein sequence ID" value="VEU23750.1"/>
    <property type="molecule type" value="Genomic_DNA"/>
</dbReference>
<evidence type="ECO:0000256" key="1">
    <source>
        <dbReference type="ARBA" id="ARBA00004123"/>
    </source>
</evidence>
<dbReference type="InterPro" id="IPR050936">
    <property type="entry name" value="AP-1-like"/>
</dbReference>
<dbReference type="OrthoDB" id="5374328at2759"/>
<protein>
    <submittedName>
        <fullName evidence="6">DEKNAAC104906</fullName>
    </submittedName>
</protein>
<reference evidence="6 7" key="1">
    <citation type="submission" date="2018-12" db="EMBL/GenBank/DDBJ databases">
        <authorList>
            <person name="Tiukova I."/>
            <person name="Dainat J."/>
        </authorList>
    </citation>
    <scope>NUCLEOTIDE SEQUENCE [LARGE SCALE GENOMIC DNA]</scope>
</reference>
<dbReference type="GO" id="GO:0090575">
    <property type="term" value="C:RNA polymerase II transcription regulator complex"/>
    <property type="evidence" value="ECO:0007669"/>
    <property type="project" value="TreeGrafter"/>
</dbReference>
<dbReference type="InterPro" id="IPR018287">
    <property type="entry name" value="Hap4_TF_heteromerisation"/>
</dbReference>
<proteinExistence type="predicted"/>
<dbReference type="PROSITE" id="PS00036">
    <property type="entry name" value="BZIP_BASIC"/>
    <property type="match status" value="1"/>
</dbReference>
<feature type="domain" description="BZIP" evidence="5">
    <location>
        <begin position="55"/>
        <end position="70"/>
    </location>
</feature>
<organism evidence="6 7">
    <name type="scientific">Brettanomyces naardenensis</name>
    <name type="common">Yeast</name>
    <dbReference type="NCBI Taxonomy" id="13370"/>
    <lineage>
        <taxon>Eukaryota</taxon>
        <taxon>Fungi</taxon>
        <taxon>Dikarya</taxon>
        <taxon>Ascomycota</taxon>
        <taxon>Saccharomycotina</taxon>
        <taxon>Pichiomycetes</taxon>
        <taxon>Pichiales</taxon>
        <taxon>Pichiaceae</taxon>
        <taxon>Brettanomyces</taxon>
    </lineage>
</organism>
<gene>
    <name evidence="6" type="ORF">BRENAR_LOCUS4479</name>
</gene>
<dbReference type="Proteomes" id="UP000290900">
    <property type="component" value="Unassembled WGS sequence"/>
</dbReference>
<dbReference type="GO" id="GO:0000976">
    <property type="term" value="F:transcription cis-regulatory region binding"/>
    <property type="evidence" value="ECO:0007669"/>
    <property type="project" value="InterPro"/>
</dbReference>
<feature type="region of interest" description="Disordered" evidence="4">
    <location>
        <begin position="34"/>
        <end position="67"/>
    </location>
</feature>
<keyword evidence="3" id="KW-0175">Coiled coil</keyword>
<feature type="coiled-coil region" evidence="3">
    <location>
        <begin position="68"/>
        <end position="120"/>
    </location>
</feature>
<dbReference type="Gene3D" id="1.20.5.170">
    <property type="match status" value="1"/>
</dbReference>
<evidence type="ECO:0000256" key="2">
    <source>
        <dbReference type="ARBA" id="ARBA00023242"/>
    </source>
</evidence>
<dbReference type="InterPro" id="IPR046347">
    <property type="entry name" value="bZIP_sf"/>
</dbReference>
<dbReference type="PANTHER" id="PTHR40621">
    <property type="entry name" value="TRANSCRIPTION FACTOR KAPC-RELATED"/>
    <property type="match status" value="1"/>
</dbReference>
<evidence type="ECO:0000313" key="6">
    <source>
        <dbReference type="EMBL" id="VEU23750.1"/>
    </source>
</evidence>